<dbReference type="CDD" id="cd13530">
    <property type="entry name" value="PBP2_peptides_like"/>
    <property type="match status" value="1"/>
</dbReference>
<sequence>MSRARTALVASVGAVLALTAAACAPQSTTSSSASTAASGSASTSAGATAVAASCSTSSPSLYKQGQLTVATDSPAYAPWFDSNKPSNGKGFESAVAYAVADKLGFSAAQVKWVVEPFDNSYAPGAKNFDFDINEISATAQRAKAVDFSTGYYTANQGVLVLNKSGYATATSLSALKNAKIGVQVATTSYQAVVNEIKPTKTPSVFNTTNDEIHALQNGQIDAIVTDMPTVFYLASAELTGGKILGQFNYAGGTPEEFALLLKKDSGLTSCVNQAIAALKADGTLTKITDQWLSASANVATLKQ</sequence>
<gene>
    <name evidence="4" type="ORF">ACEZDJ_07220</name>
</gene>
<dbReference type="RefSeq" id="WP_030251964.1">
    <property type="nucleotide sequence ID" value="NZ_JBHEZZ010000003.1"/>
</dbReference>
<name>A0ABV6UI04_9ACTN</name>
<dbReference type="PANTHER" id="PTHR35936">
    <property type="entry name" value="MEMBRANE-BOUND LYTIC MUREIN TRANSGLYCOSYLASE F"/>
    <property type="match status" value="1"/>
</dbReference>
<evidence type="ECO:0000259" key="3">
    <source>
        <dbReference type="SMART" id="SM00062"/>
    </source>
</evidence>
<dbReference type="SMART" id="SM00062">
    <property type="entry name" value="PBPb"/>
    <property type="match status" value="1"/>
</dbReference>
<evidence type="ECO:0000256" key="2">
    <source>
        <dbReference type="SAM" id="SignalP"/>
    </source>
</evidence>
<evidence type="ECO:0000313" key="4">
    <source>
        <dbReference type="EMBL" id="MFC1401074.1"/>
    </source>
</evidence>
<dbReference type="SUPFAM" id="SSF53850">
    <property type="entry name" value="Periplasmic binding protein-like II"/>
    <property type="match status" value="1"/>
</dbReference>
<dbReference type="PANTHER" id="PTHR35936:SF17">
    <property type="entry name" value="ARGININE-BINDING EXTRACELLULAR PROTEIN ARTP"/>
    <property type="match status" value="1"/>
</dbReference>
<protein>
    <submittedName>
        <fullName evidence="4">ABC transporter substrate-binding protein</fullName>
    </submittedName>
</protein>
<reference evidence="4 5" key="1">
    <citation type="submission" date="2024-09" db="EMBL/GenBank/DDBJ databases">
        <authorList>
            <person name="Lee S.D."/>
        </authorList>
    </citation>
    <scope>NUCLEOTIDE SEQUENCE [LARGE SCALE GENOMIC DNA]</scope>
    <source>
        <strain evidence="4 5">N1-5</strain>
    </source>
</reference>
<proteinExistence type="predicted"/>
<keyword evidence="1 2" id="KW-0732">Signal</keyword>
<dbReference type="Proteomes" id="UP001592528">
    <property type="component" value="Unassembled WGS sequence"/>
</dbReference>
<organism evidence="4 5">
    <name type="scientific">Streptacidiphilus cavernicola</name>
    <dbReference type="NCBI Taxonomy" id="3342716"/>
    <lineage>
        <taxon>Bacteria</taxon>
        <taxon>Bacillati</taxon>
        <taxon>Actinomycetota</taxon>
        <taxon>Actinomycetes</taxon>
        <taxon>Kitasatosporales</taxon>
        <taxon>Streptomycetaceae</taxon>
        <taxon>Streptacidiphilus</taxon>
    </lineage>
</organism>
<keyword evidence="5" id="KW-1185">Reference proteome</keyword>
<dbReference type="Gene3D" id="3.40.190.10">
    <property type="entry name" value="Periplasmic binding protein-like II"/>
    <property type="match status" value="2"/>
</dbReference>
<feature type="signal peptide" evidence="2">
    <location>
        <begin position="1"/>
        <end position="22"/>
    </location>
</feature>
<dbReference type="InterPro" id="IPR001638">
    <property type="entry name" value="Solute-binding_3/MltF_N"/>
</dbReference>
<dbReference type="PROSITE" id="PS51257">
    <property type="entry name" value="PROKAR_LIPOPROTEIN"/>
    <property type="match status" value="1"/>
</dbReference>
<dbReference type="Pfam" id="PF00497">
    <property type="entry name" value="SBP_bac_3"/>
    <property type="match status" value="1"/>
</dbReference>
<feature type="domain" description="Solute-binding protein family 3/N-terminal" evidence="3">
    <location>
        <begin position="66"/>
        <end position="295"/>
    </location>
</feature>
<dbReference type="EMBL" id="JBHEZZ010000003">
    <property type="protein sequence ID" value="MFC1401074.1"/>
    <property type="molecule type" value="Genomic_DNA"/>
</dbReference>
<evidence type="ECO:0000313" key="5">
    <source>
        <dbReference type="Proteomes" id="UP001592528"/>
    </source>
</evidence>
<feature type="chain" id="PRO_5046005310" evidence="2">
    <location>
        <begin position="23"/>
        <end position="303"/>
    </location>
</feature>
<accession>A0ABV6UI04</accession>
<comment type="caution">
    <text evidence="4">The sequence shown here is derived from an EMBL/GenBank/DDBJ whole genome shotgun (WGS) entry which is preliminary data.</text>
</comment>
<evidence type="ECO:0000256" key="1">
    <source>
        <dbReference type="ARBA" id="ARBA00022729"/>
    </source>
</evidence>